<accession>D9QU54</accession>
<keyword evidence="1" id="KW-0378">Hydrolase</keyword>
<dbReference type="NCBIfam" id="TIGR00099">
    <property type="entry name" value="Cof-subfamily"/>
    <property type="match status" value="1"/>
</dbReference>
<evidence type="ECO:0000313" key="2">
    <source>
        <dbReference type="Proteomes" id="UP000001661"/>
    </source>
</evidence>
<dbReference type="InterPro" id="IPR036412">
    <property type="entry name" value="HAD-like_sf"/>
</dbReference>
<name>D9QU54_ACEAZ</name>
<dbReference type="GO" id="GO:0016791">
    <property type="term" value="F:phosphatase activity"/>
    <property type="evidence" value="ECO:0007669"/>
    <property type="project" value="TreeGrafter"/>
</dbReference>
<dbReference type="SUPFAM" id="SSF56784">
    <property type="entry name" value="HAD-like"/>
    <property type="match status" value="1"/>
</dbReference>
<dbReference type="AlphaFoldDB" id="D9QU54"/>
<keyword evidence="2" id="KW-1185">Reference proteome</keyword>
<dbReference type="InterPro" id="IPR006379">
    <property type="entry name" value="HAD-SF_hydro_IIB"/>
</dbReference>
<dbReference type="Proteomes" id="UP000001661">
    <property type="component" value="Chromosome"/>
</dbReference>
<dbReference type="Gene3D" id="3.40.50.1000">
    <property type="entry name" value="HAD superfamily/HAD-like"/>
    <property type="match status" value="1"/>
</dbReference>
<dbReference type="eggNOG" id="COG0561">
    <property type="taxonomic scope" value="Bacteria"/>
</dbReference>
<dbReference type="SFLD" id="SFLDG01140">
    <property type="entry name" value="C2.B:_Phosphomannomutase_and_P"/>
    <property type="match status" value="1"/>
</dbReference>
<evidence type="ECO:0000313" key="1">
    <source>
        <dbReference type="EMBL" id="ADL11847.1"/>
    </source>
</evidence>
<dbReference type="KEGG" id="aar:Acear_0298"/>
<dbReference type="GO" id="GO:0000287">
    <property type="term" value="F:magnesium ion binding"/>
    <property type="evidence" value="ECO:0007669"/>
    <property type="project" value="TreeGrafter"/>
</dbReference>
<dbReference type="InterPro" id="IPR000150">
    <property type="entry name" value="Cof"/>
</dbReference>
<gene>
    <name evidence="1" type="ordered locus">Acear_0298</name>
</gene>
<dbReference type="SFLD" id="SFLDG01144">
    <property type="entry name" value="C2.B.4:_PGP_Like"/>
    <property type="match status" value="1"/>
</dbReference>
<dbReference type="CDD" id="cd07516">
    <property type="entry name" value="HAD_Pase"/>
    <property type="match status" value="1"/>
</dbReference>
<organism evidence="1 2">
    <name type="scientific">Acetohalobium arabaticum (strain ATCC 49924 / DSM 5501 / Z-7288)</name>
    <dbReference type="NCBI Taxonomy" id="574087"/>
    <lineage>
        <taxon>Bacteria</taxon>
        <taxon>Bacillati</taxon>
        <taxon>Bacillota</taxon>
        <taxon>Clostridia</taxon>
        <taxon>Halanaerobiales</taxon>
        <taxon>Halobacteroidaceae</taxon>
        <taxon>Acetohalobium</taxon>
    </lineage>
</organism>
<dbReference type="PANTHER" id="PTHR10000">
    <property type="entry name" value="PHOSPHOSERINE PHOSPHATASE"/>
    <property type="match status" value="1"/>
</dbReference>
<sequence length="266" mass="29687">MKYKLLAIDIDDTLLSDELVISSRVKNKIKQAVAADTLVTIATGRMYSSALPYAKQLELDLPLITYNGALIKETISDKVIDHQPVSVELAQKIGFLADREDWHLNIYLDDKLYVTKLGPEIKRYEEIAGIESILVEEEITDFLVQPPTKLLIIGPNPEQTDEILTKVSDEFETDLNITQSKSTFVEIMQQNVSKGVALKRLAEKFEIKKNEVIAIGDSLNDLEMIEYAGLGVAVANGADELKRRADYVTETNEEDGVAGVIDKFIL</sequence>
<dbReference type="Pfam" id="PF08282">
    <property type="entry name" value="Hydrolase_3"/>
    <property type="match status" value="1"/>
</dbReference>
<dbReference type="SFLD" id="SFLDS00003">
    <property type="entry name" value="Haloacid_Dehalogenase"/>
    <property type="match status" value="1"/>
</dbReference>
<dbReference type="EMBL" id="CP002105">
    <property type="protein sequence ID" value="ADL11847.1"/>
    <property type="molecule type" value="Genomic_DNA"/>
</dbReference>
<dbReference type="Gene3D" id="3.30.1240.10">
    <property type="match status" value="1"/>
</dbReference>
<protein>
    <submittedName>
        <fullName evidence="1">Cof-like hydrolase</fullName>
    </submittedName>
</protein>
<dbReference type="GO" id="GO:0005829">
    <property type="term" value="C:cytosol"/>
    <property type="evidence" value="ECO:0007669"/>
    <property type="project" value="TreeGrafter"/>
</dbReference>
<dbReference type="NCBIfam" id="TIGR01484">
    <property type="entry name" value="HAD-SF-IIB"/>
    <property type="match status" value="2"/>
</dbReference>
<dbReference type="InterPro" id="IPR023214">
    <property type="entry name" value="HAD_sf"/>
</dbReference>
<dbReference type="HOGENOM" id="CLU_044146_0_2_9"/>
<proteinExistence type="predicted"/>
<dbReference type="OrthoDB" id="9781413at2"/>
<reference evidence="1 2" key="1">
    <citation type="journal article" date="2010" name="Stand. Genomic Sci.">
        <title>Complete genome sequence of Acetohalobium arabaticum type strain (Z-7288).</title>
        <authorList>
            <person name="Sikorski J."/>
            <person name="Lapidus A."/>
            <person name="Chertkov O."/>
            <person name="Lucas S."/>
            <person name="Copeland A."/>
            <person name="Glavina Del Rio T."/>
            <person name="Nolan M."/>
            <person name="Tice H."/>
            <person name="Cheng J.F."/>
            <person name="Han C."/>
            <person name="Brambilla E."/>
            <person name="Pitluck S."/>
            <person name="Liolios K."/>
            <person name="Ivanova N."/>
            <person name="Mavromatis K."/>
            <person name="Mikhailova N."/>
            <person name="Pati A."/>
            <person name="Bruce D."/>
            <person name="Detter C."/>
            <person name="Tapia R."/>
            <person name="Goodwin L."/>
            <person name="Chen A."/>
            <person name="Palaniappan K."/>
            <person name="Land M."/>
            <person name="Hauser L."/>
            <person name="Chang Y.J."/>
            <person name="Jeffries C.D."/>
            <person name="Rohde M."/>
            <person name="Goker M."/>
            <person name="Spring S."/>
            <person name="Woyke T."/>
            <person name="Bristow J."/>
            <person name="Eisen J.A."/>
            <person name="Markowitz V."/>
            <person name="Hugenholtz P."/>
            <person name="Kyrpides N.C."/>
            <person name="Klenk H.P."/>
        </authorList>
    </citation>
    <scope>NUCLEOTIDE SEQUENCE [LARGE SCALE GENOMIC DNA]</scope>
    <source>
        <strain evidence="2">ATCC 49924 / DSM 5501 / Z-7288</strain>
    </source>
</reference>
<dbReference type="PANTHER" id="PTHR10000:SF8">
    <property type="entry name" value="HAD SUPERFAMILY HYDROLASE-LIKE, TYPE 3"/>
    <property type="match status" value="1"/>
</dbReference>
<dbReference type="STRING" id="574087.Acear_0298"/>
<dbReference type="RefSeq" id="WP_013277293.1">
    <property type="nucleotide sequence ID" value="NC_014378.1"/>
</dbReference>